<feature type="binding site" evidence="2">
    <location>
        <begin position="138"/>
        <end position="139"/>
    </location>
    <ligand>
        <name>glutathione</name>
        <dbReference type="ChEBI" id="CHEBI:57925"/>
    </ligand>
</feature>
<accession>A0A1Y5SKR7</accession>
<dbReference type="GO" id="GO:0016491">
    <property type="term" value="F:oxidoreductase activity"/>
    <property type="evidence" value="ECO:0007669"/>
    <property type="project" value="UniProtKB-KW"/>
</dbReference>
<feature type="binding site" evidence="2">
    <location>
        <position position="88"/>
    </location>
    <ligand>
        <name>glutathione</name>
        <dbReference type="ChEBI" id="CHEBI:57925"/>
    </ligand>
</feature>
<dbReference type="InterPro" id="IPR036282">
    <property type="entry name" value="Glutathione-S-Trfase_C_sf"/>
</dbReference>
<proteinExistence type="predicted"/>
<dbReference type="Pfam" id="PF13409">
    <property type="entry name" value="GST_N_2"/>
    <property type="match status" value="1"/>
</dbReference>
<reference evidence="5 6" key="1">
    <citation type="submission" date="2017-03" db="EMBL/GenBank/DDBJ databases">
        <authorList>
            <person name="Afonso C.L."/>
            <person name="Miller P.J."/>
            <person name="Scott M.A."/>
            <person name="Spackman E."/>
            <person name="Goraichik I."/>
            <person name="Dimitrov K.M."/>
            <person name="Suarez D.L."/>
            <person name="Swayne D.E."/>
        </authorList>
    </citation>
    <scope>NUCLEOTIDE SEQUENCE [LARGE SCALE GENOMIC DNA]</scope>
    <source>
        <strain evidence="5 6">CECT 7023</strain>
    </source>
</reference>
<dbReference type="Gene3D" id="1.20.1050.10">
    <property type="match status" value="1"/>
</dbReference>
<keyword evidence="5" id="KW-0560">Oxidoreductase</keyword>
<dbReference type="InterPro" id="IPR004045">
    <property type="entry name" value="Glutathione_S-Trfase_N"/>
</dbReference>
<dbReference type="EMBL" id="FWFZ01000007">
    <property type="protein sequence ID" value="SLN42683.1"/>
    <property type="molecule type" value="Genomic_DNA"/>
</dbReference>
<dbReference type="PANTHER" id="PTHR32419">
    <property type="entry name" value="GLUTATHIONYL-HYDROQUINONE REDUCTASE"/>
    <property type="match status" value="1"/>
</dbReference>
<dbReference type="InterPro" id="IPR047047">
    <property type="entry name" value="GST_Omega-like_C"/>
</dbReference>
<dbReference type="InterPro" id="IPR016639">
    <property type="entry name" value="GST_Omega/GSH"/>
</dbReference>
<dbReference type="PROSITE" id="PS50405">
    <property type="entry name" value="GST_CTER"/>
    <property type="match status" value="1"/>
</dbReference>
<dbReference type="Proteomes" id="UP000193900">
    <property type="component" value="Unassembled WGS sequence"/>
</dbReference>
<dbReference type="AlphaFoldDB" id="A0A1Y5SKR7"/>
<dbReference type="OrthoDB" id="9769158at2"/>
<dbReference type="RefSeq" id="WP_085878591.1">
    <property type="nucleotide sequence ID" value="NZ_FWFZ01000007.1"/>
</dbReference>
<protein>
    <submittedName>
        <fullName evidence="5">Glutathionyl-hydroquinone reductase YqjG</fullName>
        <ecNumber evidence="5">1.8.-.-</ecNumber>
    </submittedName>
</protein>
<dbReference type="GO" id="GO:0005737">
    <property type="term" value="C:cytoplasm"/>
    <property type="evidence" value="ECO:0007669"/>
    <property type="project" value="TreeGrafter"/>
</dbReference>
<feature type="binding site" evidence="2">
    <location>
        <begin position="120"/>
        <end position="123"/>
    </location>
    <ligand>
        <name>glutathione</name>
        <dbReference type="ChEBI" id="CHEBI:57925"/>
    </ligand>
</feature>
<gene>
    <name evidence="5" type="primary">yqjG_1</name>
    <name evidence="5" type="ORF">ROA7023_01718</name>
</gene>
<dbReference type="InterPro" id="IPR036249">
    <property type="entry name" value="Thioredoxin-like_sf"/>
</dbReference>
<dbReference type="SFLD" id="SFLDG01206">
    <property type="entry name" value="Xi.1"/>
    <property type="match status" value="1"/>
</dbReference>
<organism evidence="5 6">
    <name type="scientific">Roseisalinus antarcticus</name>
    <dbReference type="NCBI Taxonomy" id="254357"/>
    <lineage>
        <taxon>Bacteria</taxon>
        <taxon>Pseudomonadati</taxon>
        <taxon>Pseudomonadota</taxon>
        <taxon>Alphaproteobacteria</taxon>
        <taxon>Rhodobacterales</taxon>
        <taxon>Roseobacteraceae</taxon>
        <taxon>Roseisalinus</taxon>
    </lineage>
</organism>
<feature type="site" description="Lowers pKa of active site Cys" evidence="3">
    <location>
        <position position="281"/>
    </location>
</feature>
<feature type="active site" description="Nucleophile" evidence="1">
    <location>
        <position position="55"/>
    </location>
</feature>
<evidence type="ECO:0000256" key="2">
    <source>
        <dbReference type="PIRSR" id="PIRSR015753-2"/>
    </source>
</evidence>
<name>A0A1Y5SKR7_9RHOB</name>
<sequence length="304" mass="34517">MGLMLEGRYLAEDPAPQTADDGTFQRTKSTIRDWIGTDAHPVEPGRYHLYAAWNCPWAHRALLTRVFLGLEDAIGVSYARPRRTDQGWVYDPEGPYSDPELGVAALHEVYARQPEPYTGRVTVPVLWDRVARRIVSNESADVIRMLGRFPGVPDLCPAALRPEIDRWNALIYDTLNNGVYRAGFARTQEAYDAAVVEVFDTLARIEAHLEAHDWLAGDVMTEADVRLFPTLARFDVAYHYAFKCNLHRLIDHPNLWDYARRIYAMPGVAETVRFDIYKGGYFSPSELRNPLGIVPKGPIIDWSL</sequence>
<dbReference type="CDD" id="cd03190">
    <property type="entry name" value="GST_C_Omega_like"/>
    <property type="match status" value="1"/>
</dbReference>
<evidence type="ECO:0000256" key="1">
    <source>
        <dbReference type="PIRSR" id="PIRSR015753-1"/>
    </source>
</evidence>
<dbReference type="InterPro" id="IPR010987">
    <property type="entry name" value="Glutathione-S-Trfase_C-like"/>
</dbReference>
<evidence type="ECO:0000313" key="6">
    <source>
        <dbReference type="Proteomes" id="UP000193900"/>
    </source>
</evidence>
<dbReference type="Gene3D" id="3.40.30.10">
    <property type="entry name" value="Glutaredoxin"/>
    <property type="match status" value="1"/>
</dbReference>
<dbReference type="PIRSF" id="PIRSF015753">
    <property type="entry name" value="GST"/>
    <property type="match status" value="1"/>
</dbReference>
<dbReference type="Pfam" id="PF13410">
    <property type="entry name" value="GST_C_2"/>
    <property type="match status" value="1"/>
</dbReference>
<dbReference type="GO" id="GO:0004364">
    <property type="term" value="F:glutathione transferase activity"/>
    <property type="evidence" value="ECO:0007669"/>
    <property type="project" value="InterPro"/>
</dbReference>
<dbReference type="SUPFAM" id="SSF47616">
    <property type="entry name" value="GST C-terminal domain-like"/>
    <property type="match status" value="1"/>
</dbReference>
<keyword evidence="6" id="KW-1185">Reference proteome</keyword>
<dbReference type="EC" id="1.8.-.-" evidence="5"/>
<dbReference type="InterPro" id="IPR040079">
    <property type="entry name" value="Glutathione_S-Trfase"/>
</dbReference>
<feature type="domain" description="GST C-terminal" evidence="4">
    <location>
        <begin position="157"/>
        <end position="291"/>
    </location>
</feature>
<dbReference type="PANTHER" id="PTHR32419:SF6">
    <property type="entry name" value="GLUTATHIONE S-TRANSFERASE OMEGA-LIKE 1-RELATED"/>
    <property type="match status" value="1"/>
</dbReference>
<dbReference type="SFLD" id="SFLDS00019">
    <property type="entry name" value="Glutathione_Transferase_(cytos"/>
    <property type="match status" value="1"/>
</dbReference>
<dbReference type="SFLD" id="SFLDG01148">
    <property type="entry name" value="Xi_(cytGST)"/>
    <property type="match status" value="1"/>
</dbReference>
<evidence type="ECO:0000313" key="5">
    <source>
        <dbReference type="EMBL" id="SLN42683.1"/>
    </source>
</evidence>
<evidence type="ECO:0000259" key="4">
    <source>
        <dbReference type="PROSITE" id="PS50405"/>
    </source>
</evidence>
<evidence type="ECO:0000256" key="3">
    <source>
        <dbReference type="PIRSR" id="PIRSR015753-3"/>
    </source>
</evidence>
<feature type="active site" description="Proton donor/acceptor" evidence="1">
    <location>
        <position position="180"/>
    </location>
</feature>
<dbReference type="SUPFAM" id="SSF52833">
    <property type="entry name" value="Thioredoxin-like"/>
    <property type="match status" value="1"/>
</dbReference>
<feature type="site" description="Lowers pKa of active site Cys" evidence="3">
    <location>
        <position position="238"/>
    </location>
</feature>